<proteinExistence type="predicted"/>
<dbReference type="Pfam" id="PF09848">
    <property type="entry name" value="SLFN-g3_helicase"/>
    <property type="match status" value="1"/>
</dbReference>
<dbReference type="Gene3D" id="3.40.50.300">
    <property type="entry name" value="P-loop containing nucleotide triphosphate hydrolases"/>
    <property type="match status" value="1"/>
</dbReference>
<dbReference type="InterPro" id="IPR035901">
    <property type="entry name" value="GIY-YIG_endonuc_sf"/>
</dbReference>
<dbReference type="SUPFAM" id="SSF52540">
    <property type="entry name" value="P-loop containing nucleoside triphosphate hydrolases"/>
    <property type="match status" value="1"/>
</dbReference>
<gene>
    <name evidence="2" type="ORF">I6H47_14230</name>
</gene>
<feature type="domain" description="GIY-YIG" evidence="1">
    <location>
        <begin position="28"/>
        <end position="103"/>
    </location>
</feature>
<evidence type="ECO:0000313" key="3">
    <source>
        <dbReference type="Proteomes" id="UP000595374"/>
    </source>
</evidence>
<dbReference type="CDD" id="cd10439">
    <property type="entry name" value="GIY-YIG_COG3410"/>
    <property type="match status" value="1"/>
</dbReference>
<protein>
    <submittedName>
        <fullName evidence="2">DUF2075 domain-containing protein</fullName>
    </submittedName>
</protein>
<evidence type="ECO:0000259" key="1">
    <source>
        <dbReference type="PROSITE" id="PS50164"/>
    </source>
</evidence>
<dbReference type="InterPro" id="IPR000305">
    <property type="entry name" value="GIY-YIG_endonuc"/>
</dbReference>
<evidence type="ECO:0000313" key="2">
    <source>
        <dbReference type="EMBL" id="QQB13920.1"/>
    </source>
</evidence>
<dbReference type="EMBL" id="CP065989">
    <property type="protein sequence ID" value="QQB13920.1"/>
    <property type="molecule type" value="Genomic_DNA"/>
</dbReference>
<dbReference type="PROSITE" id="PS50164">
    <property type="entry name" value="GIY_YIG"/>
    <property type="match status" value="1"/>
</dbReference>
<sequence>MTSFKLERFPFGSDEVRAWGAVDPRHRNWPVVYVMNNDKQVYVGESLNVEGRMRQHLESKEKQRLKSVRVVLDETFNKSACLDLESFLIRMFHGDGRLEVLNLNAGITDAEYYDRETYNKTFRQIFDELRTHEEMFQRTVPQIVNSDLFKLSPFKALNHDQAIAVDDILEGFFDDLATGVSNTVVVEGNPGTGKTVVAIYMLKLLEDIRHHDPEEPLDIDSIFSDYFTPGYAELLKPLRFAMVVPQQSLRDSIAKVFKLTPGLHKNQVLTPFQVGESREPFDLLIVDEAHRLNHRANQASGPLNKKFREINEQLFGWDDPQLTQLDWIRRQSRHSILMLDVGQTVRPADLPVAMTKQLAIEARAAGRHYPLQTQMRIAADKDYVGYIRALLSDNPPSAPEDFGDYDLRLFTDLGEMREELRKREDEYGLSRLVAGYAWPWLSKNDPEAYDIEVDGERLRWNSTTTDWINSPKSVDEVGSIHTVQGYDLNYVGVIIGNDLRFDPATQKLVFDRANYYDKKGQENNPKLGITYSDEDLLEYVKNIYSVLLTRGIRGTYLYFENNQTQKRFSERLPHQTSV</sequence>
<organism evidence="2 3">
    <name type="scientific">Brevibacterium casei</name>
    <dbReference type="NCBI Taxonomy" id="33889"/>
    <lineage>
        <taxon>Bacteria</taxon>
        <taxon>Bacillati</taxon>
        <taxon>Actinomycetota</taxon>
        <taxon>Actinomycetes</taxon>
        <taxon>Micrococcales</taxon>
        <taxon>Brevibacteriaceae</taxon>
        <taxon>Brevibacterium</taxon>
    </lineage>
</organism>
<dbReference type="SUPFAM" id="SSF82771">
    <property type="entry name" value="GIY-YIG endonuclease"/>
    <property type="match status" value="1"/>
</dbReference>
<dbReference type="RefSeq" id="WP_198499072.1">
    <property type="nucleotide sequence ID" value="NZ_CP065989.1"/>
</dbReference>
<dbReference type="InterPro" id="IPR018647">
    <property type="entry name" value="SLFN_3-like_DNA/RNA_helicase"/>
</dbReference>
<dbReference type="InterPro" id="IPR027417">
    <property type="entry name" value="P-loop_NTPase"/>
</dbReference>
<accession>A0A7T3ZY95</accession>
<dbReference type="Pfam" id="PF01541">
    <property type="entry name" value="GIY-YIG"/>
    <property type="match status" value="1"/>
</dbReference>
<name>A0A7T3ZY95_9MICO</name>
<reference evidence="2 3" key="1">
    <citation type="submission" date="2020-12" db="EMBL/GenBank/DDBJ databases">
        <title>FDA dAtabase for Regulatory Grade micrObial Sequences (FDA-ARGOS): Supporting development and validation of Infectious Disease Dx tests.</title>
        <authorList>
            <person name="Sproer C."/>
            <person name="Gronow S."/>
            <person name="Severitt S."/>
            <person name="Schroder I."/>
            <person name="Tallon L."/>
            <person name="Sadzewicz L."/>
            <person name="Zhao X."/>
            <person name="Boylan J."/>
            <person name="Ott S."/>
            <person name="Bowen H."/>
            <person name="Vavikolanu K."/>
            <person name="Mehta A."/>
            <person name="Aluvathingal J."/>
            <person name="Nadendla S."/>
            <person name="Lowell S."/>
            <person name="Myers T."/>
            <person name="Yan Y."/>
            <person name="Sichtig H."/>
        </authorList>
    </citation>
    <scope>NUCLEOTIDE SEQUENCE [LARGE SCALE GENOMIC DNA]</scope>
    <source>
        <strain evidence="2 3">FDAARGOS_990</strain>
    </source>
</reference>
<dbReference type="Proteomes" id="UP000595374">
    <property type="component" value="Chromosome"/>
</dbReference>
<dbReference type="AlphaFoldDB" id="A0A7T3ZY95"/>